<dbReference type="Pfam" id="PF13530">
    <property type="entry name" value="SCP2_2"/>
    <property type="match status" value="1"/>
</dbReference>
<dbReference type="Proteomes" id="UP000220635">
    <property type="component" value="Unassembled WGS sequence"/>
</dbReference>
<dbReference type="InterPro" id="IPR041380">
    <property type="entry name" value="Acetyltransf_17"/>
</dbReference>
<protein>
    <submittedName>
        <fullName evidence="2">GNAT family N-acetyltransferase</fullName>
    </submittedName>
</protein>
<dbReference type="InterPro" id="IPR051554">
    <property type="entry name" value="Acetyltransferase_Eis"/>
</dbReference>
<dbReference type="Pfam" id="PF17668">
    <property type="entry name" value="Acetyltransf_17"/>
    <property type="match status" value="1"/>
</dbReference>
<evidence type="ECO:0000259" key="1">
    <source>
        <dbReference type="PROSITE" id="PS51186"/>
    </source>
</evidence>
<accession>A0A2A8PY29</accession>
<organism evidence="2 3">
    <name type="scientific">Bacillus cereus</name>
    <dbReference type="NCBI Taxonomy" id="1396"/>
    <lineage>
        <taxon>Bacteria</taxon>
        <taxon>Bacillati</taxon>
        <taxon>Bacillota</taxon>
        <taxon>Bacilli</taxon>
        <taxon>Bacillales</taxon>
        <taxon>Bacillaceae</taxon>
        <taxon>Bacillus</taxon>
        <taxon>Bacillus cereus group</taxon>
    </lineage>
</organism>
<keyword evidence="2" id="KW-0808">Transferase</keyword>
<dbReference type="CDD" id="cd04301">
    <property type="entry name" value="NAT_SF"/>
    <property type="match status" value="1"/>
</dbReference>
<dbReference type="InterPro" id="IPR025559">
    <property type="entry name" value="Eis_dom"/>
</dbReference>
<dbReference type="InterPro" id="IPR000182">
    <property type="entry name" value="GNAT_dom"/>
</dbReference>
<dbReference type="PANTHER" id="PTHR37817:SF1">
    <property type="entry name" value="N-ACETYLTRANSFERASE EIS"/>
    <property type="match status" value="1"/>
</dbReference>
<evidence type="ECO:0000313" key="3">
    <source>
        <dbReference type="Proteomes" id="UP000220635"/>
    </source>
</evidence>
<dbReference type="PROSITE" id="PS51186">
    <property type="entry name" value="GNAT"/>
    <property type="match status" value="1"/>
</dbReference>
<dbReference type="AlphaFoldDB" id="A0A2A8PY29"/>
<dbReference type="SUPFAM" id="SSF55718">
    <property type="entry name" value="SCP-like"/>
    <property type="match status" value="1"/>
</dbReference>
<dbReference type="Gene3D" id="3.40.630.30">
    <property type="match status" value="2"/>
</dbReference>
<name>A0A2A8PY29_BACCE</name>
<comment type="caution">
    <text evidence="2">The sequence shown here is derived from an EMBL/GenBank/DDBJ whole genome shotgun (WGS) entry which is preliminary data.</text>
</comment>
<reference evidence="2 3" key="1">
    <citation type="submission" date="2017-09" db="EMBL/GenBank/DDBJ databases">
        <title>Large-scale bioinformatics analysis of Bacillus genomes uncovers conserved roles of natural products in bacterial physiology.</title>
        <authorList>
            <consortium name="Agbiome Team Llc"/>
            <person name="Bleich R.M."/>
            <person name="Grubbs K.J."/>
            <person name="Santa Maria K.C."/>
            <person name="Allen S.E."/>
            <person name="Farag S."/>
            <person name="Shank E.A."/>
            <person name="Bowers A."/>
        </authorList>
    </citation>
    <scope>NUCLEOTIDE SEQUENCE [LARGE SCALE GENOMIC DNA]</scope>
    <source>
        <strain evidence="2 3">AFS010695</strain>
    </source>
</reference>
<dbReference type="PANTHER" id="PTHR37817">
    <property type="entry name" value="N-ACETYLTRANSFERASE EIS"/>
    <property type="match status" value="1"/>
</dbReference>
<dbReference type="SUPFAM" id="SSF55729">
    <property type="entry name" value="Acyl-CoA N-acyltransferases (Nat)"/>
    <property type="match status" value="1"/>
</dbReference>
<feature type="domain" description="N-acetyltransferase" evidence="1">
    <location>
        <begin position="6"/>
        <end position="153"/>
    </location>
</feature>
<dbReference type="InterPro" id="IPR036527">
    <property type="entry name" value="SCP2_sterol-bd_dom_sf"/>
</dbReference>
<dbReference type="GO" id="GO:0034069">
    <property type="term" value="F:aminoglycoside N-acetyltransferase activity"/>
    <property type="evidence" value="ECO:0007669"/>
    <property type="project" value="TreeGrafter"/>
</dbReference>
<sequence>MEENYMTVIQLKEDKFREALRLSEYAFQYKVDEERVQQQLTRMKESHEIYGIMEGEDLAAKLHLIPFHIYIGKEKFKMGGVAGVATYPEYRRSGYVKELLQHSLQTMKKTGYTVSMLHPFAVSFYRKYGWELCANRLVCHMTKSDLIMKRQVNGTVKRFNKENHPEEVEKIYETFAERFAGMLVRGRKWWLQAVYHDLTLAVYYDENKNAAGYILYKIENSKMTVEEFVPLHNEARNGLWNFICQHDSMIKDLEMILSETEPLLYTLQEPRVKAEVIPYFMGRIVDVEQFFKQYEWNWNNEGQEVILHITDSFAPWNNVTVQLINNEITIVKEETAKENGIQIDINALSTIIFGYKRPLELNEIDLISGSEEEIRAFENVVPVRKPFIYDFF</sequence>
<gene>
    <name evidence="2" type="ORF">CN425_09170</name>
</gene>
<dbReference type="Gene3D" id="3.30.1050.10">
    <property type="entry name" value="SCP2 sterol-binding domain"/>
    <property type="match status" value="1"/>
</dbReference>
<dbReference type="Pfam" id="PF13527">
    <property type="entry name" value="Acetyltransf_9"/>
    <property type="match status" value="1"/>
</dbReference>
<dbReference type="EMBL" id="NTWE01000020">
    <property type="protein sequence ID" value="PEW03062.1"/>
    <property type="molecule type" value="Genomic_DNA"/>
</dbReference>
<dbReference type="GO" id="GO:0030649">
    <property type="term" value="P:aminoglycoside antibiotic catabolic process"/>
    <property type="evidence" value="ECO:0007669"/>
    <property type="project" value="TreeGrafter"/>
</dbReference>
<proteinExistence type="predicted"/>
<evidence type="ECO:0000313" key="2">
    <source>
        <dbReference type="EMBL" id="PEW03062.1"/>
    </source>
</evidence>
<dbReference type="InterPro" id="IPR016181">
    <property type="entry name" value="Acyl_CoA_acyltransferase"/>
</dbReference>